<evidence type="ECO:0000256" key="2">
    <source>
        <dbReference type="ARBA" id="ARBA00006075"/>
    </source>
</evidence>
<proteinExistence type="inferred from homology"/>
<keyword evidence="4 6" id="KW-0539">Nucleus</keyword>
<reference evidence="9" key="2">
    <citation type="submission" date="2020-05" db="UniProtKB">
        <authorList>
            <consortium name="EnsemblMetazoa"/>
        </authorList>
    </citation>
    <scope>IDENTIFICATION</scope>
    <source>
        <strain evidence="9">FAR1</strain>
    </source>
</reference>
<name>A0A182QBW8_9DIPT</name>
<evidence type="ECO:0000256" key="4">
    <source>
        <dbReference type="ARBA" id="ARBA00023242"/>
    </source>
</evidence>
<evidence type="ECO:0000256" key="1">
    <source>
        <dbReference type="ARBA" id="ARBA00004123"/>
    </source>
</evidence>
<feature type="compositionally biased region" description="Basic and acidic residues" evidence="7">
    <location>
        <begin position="149"/>
        <end position="161"/>
    </location>
</feature>
<evidence type="ECO:0000256" key="6">
    <source>
        <dbReference type="RuleBase" id="RU366049"/>
    </source>
</evidence>
<accession>A0A182QBW8</accession>
<protein>
    <recommendedName>
        <fullName evidence="6">TIMELESS-interacting protein</fullName>
    </recommendedName>
</protein>
<dbReference type="VEuPathDB" id="VectorBase:AFAF007096"/>
<keyword evidence="3 6" id="KW-0227">DNA damage</keyword>
<dbReference type="GO" id="GO:0003677">
    <property type="term" value="F:DNA binding"/>
    <property type="evidence" value="ECO:0007669"/>
    <property type="project" value="TreeGrafter"/>
</dbReference>
<keyword evidence="10" id="KW-1185">Reference proteome</keyword>
<dbReference type="Pfam" id="PF07962">
    <property type="entry name" value="Swi3"/>
    <property type="match status" value="1"/>
</dbReference>
<dbReference type="InterPro" id="IPR040038">
    <property type="entry name" value="TIPIN/Csm3/Swi3"/>
</dbReference>
<dbReference type="EnsemblMetazoa" id="AFAF007096-RA">
    <property type="protein sequence ID" value="AFAF007096-PA"/>
    <property type="gene ID" value="AFAF007096"/>
</dbReference>
<dbReference type="GO" id="GO:0043111">
    <property type="term" value="P:replication fork arrest"/>
    <property type="evidence" value="ECO:0007669"/>
    <property type="project" value="TreeGrafter"/>
</dbReference>
<evidence type="ECO:0000313" key="10">
    <source>
        <dbReference type="Proteomes" id="UP000075886"/>
    </source>
</evidence>
<evidence type="ECO:0000313" key="9">
    <source>
        <dbReference type="EnsemblMetazoa" id="AFAF007096-PA"/>
    </source>
</evidence>
<organism evidence="9 10">
    <name type="scientific">Anopheles farauti</name>
    <dbReference type="NCBI Taxonomy" id="69004"/>
    <lineage>
        <taxon>Eukaryota</taxon>
        <taxon>Metazoa</taxon>
        <taxon>Ecdysozoa</taxon>
        <taxon>Arthropoda</taxon>
        <taxon>Hexapoda</taxon>
        <taxon>Insecta</taxon>
        <taxon>Pterygota</taxon>
        <taxon>Neoptera</taxon>
        <taxon>Endopterygota</taxon>
        <taxon>Diptera</taxon>
        <taxon>Nematocera</taxon>
        <taxon>Culicoidea</taxon>
        <taxon>Culicidae</taxon>
        <taxon>Anophelinae</taxon>
        <taxon>Anopheles</taxon>
    </lineage>
</organism>
<dbReference type="GO" id="GO:0031297">
    <property type="term" value="P:replication fork processing"/>
    <property type="evidence" value="ECO:0007669"/>
    <property type="project" value="UniProtKB-UniRule"/>
</dbReference>
<comment type="similarity">
    <text evidence="2 6">Belongs to the CSM3 family.</text>
</comment>
<dbReference type="AlphaFoldDB" id="A0A182QBW8"/>
<reference evidence="10" key="1">
    <citation type="submission" date="2014-01" db="EMBL/GenBank/DDBJ databases">
        <title>The Genome Sequence of Anopheles farauti FAR1 (V2).</title>
        <authorList>
            <consortium name="The Broad Institute Genomics Platform"/>
            <person name="Neafsey D.E."/>
            <person name="Besansky N."/>
            <person name="Howell P."/>
            <person name="Walton C."/>
            <person name="Young S.K."/>
            <person name="Zeng Q."/>
            <person name="Gargeya S."/>
            <person name="Fitzgerald M."/>
            <person name="Haas B."/>
            <person name="Abouelleil A."/>
            <person name="Allen A.W."/>
            <person name="Alvarado L."/>
            <person name="Arachchi H.M."/>
            <person name="Berlin A.M."/>
            <person name="Chapman S.B."/>
            <person name="Gainer-Dewar J."/>
            <person name="Goldberg J."/>
            <person name="Griggs A."/>
            <person name="Gujja S."/>
            <person name="Hansen M."/>
            <person name="Howarth C."/>
            <person name="Imamovic A."/>
            <person name="Ireland A."/>
            <person name="Larimer J."/>
            <person name="McCowan C."/>
            <person name="Murphy C."/>
            <person name="Pearson M."/>
            <person name="Poon T.W."/>
            <person name="Priest M."/>
            <person name="Roberts A."/>
            <person name="Saif S."/>
            <person name="Shea T."/>
            <person name="Sisk P."/>
            <person name="Sykes S."/>
            <person name="Wortman J."/>
            <person name="Nusbaum C."/>
            <person name="Birren B."/>
        </authorList>
    </citation>
    <scope>NUCLEOTIDE SEQUENCE [LARGE SCALE GENOMIC DNA]</scope>
    <source>
        <strain evidence="10">FAR1</strain>
    </source>
</reference>
<keyword evidence="5 6" id="KW-0131">Cell cycle</keyword>
<comment type="function">
    <text evidence="6">Plays an important role in the control of DNA replication and the maintenance of replication fork stability.</text>
</comment>
<dbReference type="PANTHER" id="PTHR13220">
    <property type="entry name" value="TIMELESS INTERACTING-RELATED"/>
    <property type="match status" value="1"/>
</dbReference>
<evidence type="ECO:0000256" key="5">
    <source>
        <dbReference type="ARBA" id="ARBA00023306"/>
    </source>
</evidence>
<dbReference type="STRING" id="69004.A0A182QBW8"/>
<evidence type="ECO:0000259" key="8">
    <source>
        <dbReference type="Pfam" id="PF07962"/>
    </source>
</evidence>
<dbReference type="EMBL" id="AXCN02000739">
    <property type="status" value="NOT_ANNOTATED_CDS"/>
    <property type="molecule type" value="Genomic_DNA"/>
</dbReference>
<feature type="compositionally biased region" description="Acidic residues" evidence="7">
    <location>
        <begin position="15"/>
        <end position="36"/>
    </location>
</feature>
<feature type="region of interest" description="Disordered" evidence="7">
    <location>
        <begin position="141"/>
        <end position="166"/>
    </location>
</feature>
<sequence length="287" mass="32434">MDHYPQDYLFHDEGALEDENDGVIYSDDDVQDDGNDDQPATSAQPVSVKVEAKKKVVRNPQNLLNEAKLCGPRGISALHEHFKDFKFRGKGYEASDLDRMMRRYVHWAHRLYPKFHFDDCVAKIQKLGTKKTVQQYMNSYRTGNLQKQQEGEADREGIRSDSEEEADGVVRLNQSLDPLDSMLDEQIALSKRGRNSSHANTSGIGNLSGTDTTFDAMRQTTSDGVSAPHANALKDVQQVTKSPPVNDEIRAKIEANRQRALELRRARMLLSQSQNVDNRENNTDEVV</sequence>
<feature type="region of interest" description="Disordered" evidence="7">
    <location>
        <begin position="191"/>
        <end position="214"/>
    </location>
</feature>
<dbReference type="Proteomes" id="UP000075886">
    <property type="component" value="Unassembled WGS sequence"/>
</dbReference>
<feature type="compositionally biased region" description="Polar residues" evidence="7">
    <location>
        <begin position="196"/>
        <end position="214"/>
    </location>
</feature>
<comment type="subcellular location">
    <subcellularLocation>
        <location evidence="1 6">Nucleus</location>
    </subcellularLocation>
</comment>
<dbReference type="InterPro" id="IPR012923">
    <property type="entry name" value="Csm3"/>
</dbReference>
<dbReference type="PANTHER" id="PTHR13220:SF11">
    <property type="entry name" value="TIMELESS-INTERACTING PROTEIN"/>
    <property type="match status" value="1"/>
</dbReference>
<dbReference type="GO" id="GO:0000076">
    <property type="term" value="P:DNA replication checkpoint signaling"/>
    <property type="evidence" value="ECO:0007669"/>
    <property type="project" value="UniProtKB-UniRule"/>
</dbReference>
<feature type="compositionally biased region" description="Basic and acidic residues" evidence="7">
    <location>
        <begin position="1"/>
        <end position="14"/>
    </location>
</feature>
<feature type="domain" description="Chromosome segregation in meiosis protein 3" evidence="8">
    <location>
        <begin position="64"/>
        <end position="143"/>
    </location>
</feature>
<feature type="region of interest" description="Disordered" evidence="7">
    <location>
        <begin position="1"/>
        <end position="46"/>
    </location>
</feature>
<evidence type="ECO:0000256" key="3">
    <source>
        <dbReference type="ARBA" id="ARBA00022763"/>
    </source>
</evidence>
<dbReference type="GO" id="GO:0031298">
    <property type="term" value="C:replication fork protection complex"/>
    <property type="evidence" value="ECO:0007669"/>
    <property type="project" value="TreeGrafter"/>
</dbReference>
<evidence type="ECO:0000256" key="7">
    <source>
        <dbReference type="SAM" id="MobiDB-lite"/>
    </source>
</evidence>
<dbReference type="GO" id="GO:0006974">
    <property type="term" value="P:DNA damage response"/>
    <property type="evidence" value="ECO:0007669"/>
    <property type="project" value="UniProtKB-KW"/>
</dbReference>